<evidence type="ECO:0000259" key="5">
    <source>
        <dbReference type="Pfam" id="PF00107"/>
    </source>
</evidence>
<reference evidence="8" key="1">
    <citation type="submission" date="2016-02" db="EMBL/GenBank/DDBJ databases">
        <authorList>
            <person name="Mitreva M."/>
            <person name="Pepin K.H."/>
            <person name="Mihindukulasuriya K.A."/>
            <person name="Fulton R."/>
            <person name="Fronick C."/>
            <person name="O'Laughlin M."/>
            <person name="Miner T."/>
            <person name="Herter B."/>
            <person name="Rosa B.A."/>
            <person name="Cordes M."/>
            <person name="Tomlinson C."/>
            <person name="Wollam A."/>
            <person name="Palsikar V.B."/>
            <person name="Mardis E.R."/>
            <person name="Wilson R.K."/>
        </authorList>
    </citation>
    <scope>NUCLEOTIDE SEQUENCE [LARGE SCALE GENOMIC DNA]</scope>
    <source>
        <strain evidence="8">DSM 22607</strain>
    </source>
</reference>
<evidence type="ECO:0000256" key="4">
    <source>
        <dbReference type="RuleBase" id="RU361277"/>
    </source>
</evidence>
<keyword evidence="3" id="KW-0560">Oxidoreductase</keyword>
<dbReference type="PANTHER" id="PTHR43401:SF2">
    <property type="entry name" value="L-THREONINE 3-DEHYDROGENASE"/>
    <property type="match status" value="1"/>
</dbReference>
<evidence type="ECO:0000259" key="6">
    <source>
        <dbReference type="Pfam" id="PF08240"/>
    </source>
</evidence>
<sequence length="287" mass="31382">MKSLAIEKNYTLNLIDIPVPQIDRSSALVKIHGCGICGTDMKIVHGTFKEFETYPCLLGHEAVGEVVEVGSDVTAFKEGDKVLLPYLEGEIDGYIPSHGAFSEYGICHDIIAMAKEGRGPDSPGFNELFYPQKKVPDDFDTECGVMMVTLREVLAATRHFGFTAGQSLVVFGGGAVGLSFVKFAKLIGMAPVILVDIMDEKVDDAKYIGADYALNSMKSDIVSEIRKLCPQGVDYTLDAVGVNELISQSMQLICRGGKILIYGISPVVSMQFDWTLAPDNWSLDFFW</sequence>
<comment type="cofactor">
    <cofactor evidence="4">
        <name>Zn(2+)</name>
        <dbReference type="ChEBI" id="CHEBI:29105"/>
    </cofactor>
</comment>
<evidence type="ECO:0000313" key="8">
    <source>
        <dbReference type="Proteomes" id="UP000070366"/>
    </source>
</evidence>
<dbReference type="InterPro" id="IPR013154">
    <property type="entry name" value="ADH-like_N"/>
</dbReference>
<dbReference type="PANTHER" id="PTHR43401">
    <property type="entry name" value="L-THREONINE 3-DEHYDROGENASE"/>
    <property type="match status" value="1"/>
</dbReference>
<protein>
    <submittedName>
        <fullName evidence="7">GroES-like protein</fullName>
    </submittedName>
</protein>
<comment type="caution">
    <text evidence="7">The sequence shown here is derived from an EMBL/GenBank/DDBJ whole genome shotgun (WGS) entry which is preliminary data.</text>
</comment>
<keyword evidence="1 4" id="KW-0479">Metal-binding</keyword>
<dbReference type="InterPro" id="IPR036291">
    <property type="entry name" value="NAD(P)-bd_dom_sf"/>
</dbReference>
<comment type="similarity">
    <text evidence="4">Belongs to the zinc-containing alcohol dehydrogenase family.</text>
</comment>
<dbReference type="EMBL" id="LSZW01000008">
    <property type="protein sequence ID" value="KXK67010.1"/>
    <property type="molecule type" value="Genomic_DNA"/>
</dbReference>
<dbReference type="RefSeq" id="WP_066739572.1">
    <property type="nucleotide sequence ID" value="NZ_KQ965475.1"/>
</dbReference>
<dbReference type="InterPro" id="IPR050129">
    <property type="entry name" value="Zn_alcohol_dh"/>
</dbReference>
<dbReference type="Pfam" id="PF08240">
    <property type="entry name" value="ADH_N"/>
    <property type="match status" value="1"/>
</dbReference>
<evidence type="ECO:0000256" key="2">
    <source>
        <dbReference type="ARBA" id="ARBA00022833"/>
    </source>
</evidence>
<gene>
    <name evidence="7" type="ORF">HMPREF3293_00133</name>
</gene>
<feature type="domain" description="Alcohol dehydrogenase-like N-terminal" evidence="6">
    <location>
        <begin position="26"/>
        <end position="107"/>
    </location>
</feature>
<dbReference type="Gene3D" id="3.40.50.720">
    <property type="entry name" value="NAD(P)-binding Rossmann-like Domain"/>
    <property type="match status" value="1"/>
</dbReference>
<evidence type="ECO:0000313" key="7">
    <source>
        <dbReference type="EMBL" id="KXK67010.1"/>
    </source>
</evidence>
<dbReference type="Pfam" id="PF00107">
    <property type="entry name" value="ADH_zinc_N"/>
    <property type="match status" value="1"/>
</dbReference>
<dbReference type="InterPro" id="IPR013149">
    <property type="entry name" value="ADH-like_C"/>
</dbReference>
<dbReference type="STRING" id="626937.HMPREF3293_00133"/>
<feature type="non-terminal residue" evidence="7">
    <location>
        <position position="287"/>
    </location>
</feature>
<feature type="domain" description="Alcohol dehydrogenase-like C-terminal" evidence="5">
    <location>
        <begin position="175"/>
        <end position="266"/>
    </location>
</feature>
<accession>A0A136Q8K1</accession>
<dbReference type="InterPro" id="IPR002328">
    <property type="entry name" value="ADH_Zn_CS"/>
</dbReference>
<keyword evidence="8" id="KW-1185">Reference proteome</keyword>
<evidence type="ECO:0000256" key="3">
    <source>
        <dbReference type="ARBA" id="ARBA00023002"/>
    </source>
</evidence>
<proteinExistence type="inferred from homology"/>
<dbReference type="InterPro" id="IPR011032">
    <property type="entry name" value="GroES-like_sf"/>
</dbReference>
<dbReference type="GO" id="GO:0016491">
    <property type="term" value="F:oxidoreductase activity"/>
    <property type="evidence" value="ECO:0007669"/>
    <property type="project" value="UniProtKB-KW"/>
</dbReference>
<dbReference type="SUPFAM" id="SSF51735">
    <property type="entry name" value="NAD(P)-binding Rossmann-fold domains"/>
    <property type="match status" value="1"/>
</dbReference>
<evidence type="ECO:0000256" key="1">
    <source>
        <dbReference type="ARBA" id="ARBA00022723"/>
    </source>
</evidence>
<dbReference type="GO" id="GO:0008270">
    <property type="term" value="F:zinc ion binding"/>
    <property type="evidence" value="ECO:0007669"/>
    <property type="project" value="InterPro"/>
</dbReference>
<dbReference type="Gene3D" id="3.90.180.10">
    <property type="entry name" value="Medium-chain alcohol dehydrogenases, catalytic domain"/>
    <property type="match status" value="1"/>
</dbReference>
<dbReference type="PROSITE" id="PS00059">
    <property type="entry name" value="ADH_ZINC"/>
    <property type="match status" value="1"/>
</dbReference>
<keyword evidence="2 4" id="KW-0862">Zinc</keyword>
<organism evidence="7 8">
    <name type="scientific">Christensenella minuta</name>
    <dbReference type="NCBI Taxonomy" id="626937"/>
    <lineage>
        <taxon>Bacteria</taxon>
        <taxon>Bacillati</taxon>
        <taxon>Bacillota</taxon>
        <taxon>Clostridia</taxon>
        <taxon>Christensenellales</taxon>
        <taxon>Christensenellaceae</taxon>
        <taxon>Christensenella</taxon>
    </lineage>
</organism>
<dbReference type="Proteomes" id="UP000070366">
    <property type="component" value="Unassembled WGS sequence"/>
</dbReference>
<name>A0A136Q8K1_9FIRM</name>
<dbReference type="AlphaFoldDB" id="A0A136Q8K1"/>
<dbReference type="SUPFAM" id="SSF50129">
    <property type="entry name" value="GroES-like"/>
    <property type="match status" value="1"/>
</dbReference>